<dbReference type="InterPro" id="IPR036291">
    <property type="entry name" value="NAD(P)-bd_dom_sf"/>
</dbReference>
<accession>A0A5N6EZC8</accession>
<dbReference type="InterPro" id="IPR013120">
    <property type="entry name" value="FAR_NAD-bd"/>
</dbReference>
<dbReference type="InterPro" id="IPR042099">
    <property type="entry name" value="ANL_N_sf"/>
</dbReference>
<dbReference type="PROSITE" id="PS00455">
    <property type="entry name" value="AMP_BINDING"/>
    <property type="match status" value="1"/>
</dbReference>
<dbReference type="Pfam" id="PF00550">
    <property type="entry name" value="PP-binding"/>
    <property type="match status" value="1"/>
</dbReference>
<dbReference type="SMART" id="SM00823">
    <property type="entry name" value="PKS_PP"/>
    <property type="match status" value="1"/>
</dbReference>
<evidence type="ECO:0000256" key="1">
    <source>
        <dbReference type="ARBA" id="ARBA00022450"/>
    </source>
</evidence>
<evidence type="ECO:0000313" key="4">
    <source>
        <dbReference type="EMBL" id="KAB8222866.1"/>
    </source>
</evidence>
<evidence type="ECO:0000256" key="2">
    <source>
        <dbReference type="ARBA" id="ARBA00022553"/>
    </source>
</evidence>
<dbReference type="InterPro" id="IPR009081">
    <property type="entry name" value="PP-bd_ACP"/>
</dbReference>
<dbReference type="InterPro" id="IPR000873">
    <property type="entry name" value="AMP-dep_synth/lig_dom"/>
</dbReference>
<dbReference type="EMBL" id="ML733409">
    <property type="protein sequence ID" value="KAB8222866.1"/>
    <property type="molecule type" value="Genomic_DNA"/>
</dbReference>
<proteinExistence type="predicted"/>
<dbReference type="InterPro" id="IPR051414">
    <property type="entry name" value="Adenylate-forming_Reductase"/>
</dbReference>
<name>A0A5N6EZC8_9EURO</name>
<dbReference type="Gene3D" id="3.40.50.720">
    <property type="entry name" value="NAD(P)-binding Rossmann-like Domain"/>
    <property type="match status" value="1"/>
</dbReference>
<dbReference type="Pfam" id="PF23562">
    <property type="entry name" value="AMP-binding_C_3"/>
    <property type="match status" value="1"/>
</dbReference>
<dbReference type="PROSITE" id="PS50075">
    <property type="entry name" value="CARRIER"/>
    <property type="match status" value="1"/>
</dbReference>
<dbReference type="SUPFAM" id="SSF56801">
    <property type="entry name" value="Acetyl-CoA synthetase-like"/>
    <property type="match status" value="1"/>
</dbReference>
<evidence type="ECO:0000259" key="3">
    <source>
        <dbReference type="PROSITE" id="PS50075"/>
    </source>
</evidence>
<evidence type="ECO:0000313" key="5">
    <source>
        <dbReference type="Proteomes" id="UP000326799"/>
    </source>
</evidence>
<dbReference type="PANTHER" id="PTHR43439">
    <property type="entry name" value="PHENYLACETATE-COENZYME A LIGASE"/>
    <property type="match status" value="1"/>
</dbReference>
<protein>
    <recommendedName>
        <fullName evidence="3">Carrier domain-containing protein</fullName>
    </recommendedName>
</protein>
<dbReference type="Proteomes" id="UP000326799">
    <property type="component" value="Unassembled WGS sequence"/>
</dbReference>
<dbReference type="AlphaFoldDB" id="A0A5N6EZC8"/>
<dbReference type="InterPro" id="IPR020806">
    <property type="entry name" value="PKS_PP-bd"/>
</dbReference>
<dbReference type="SUPFAM" id="SSF51735">
    <property type="entry name" value="NAD(P)-binding Rossmann-fold domains"/>
    <property type="match status" value="1"/>
</dbReference>
<dbReference type="Gene3D" id="3.40.50.12780">
    <property type="entry name" value="N-terminal domain of ligase-like"/>
    <property type="match status" value="1"/>
</dbReference>
<dbReference type="Pfam" id="PF00501">
    <property type="entry name" value="AMP-binding"/>
    <property type="match status" value="1"/>
</dbReference>
<dbReference type="InterPro" id="IPR020845">
    <property type="entry name" value="AMP-binding_CS"/>
</dbReference>
<dbReference type="PANTHER" id="PTHR43439:SF2">
    <property type="entry name" value="ENZYME, PUTATIVE (JCVI)-RELATED"/>
    <property type="match status" value="1"/>
</dbReference>
<gene>
    <name evidence="4" type="ORF">BDV33DRAFT_50804</name>
</gene>
<dbReference type="GO" id="GO:0031177">
    <property type="term" value="F:phosphopantetheine binding"/>
    <property type="evidence" value="ECO:0007669"/>
    <property type="project" value="InterPro"/>
</dbReference>
<dbReference type="InterPro" id="IPR036736">
    <property type="entry name" value="ACP-like_sf"/>
</dbReference>
<keyword evidence="2" id="KW-0597">Phosphoprotein</keyword>
<reference evidence="4 5" key="1">
    <citation type="submission" date="2019-04" db="EMBL/GenBank/DDBJ databases">
        <title>Fungal friends and foes A comparative genomics study of 23 Aspergillus species from section Flavi.</title>
        <authorList>
            <consortium name="DOE Joint Genome Institute"/>
            <person name="Kjaerbolling I."/>
            <person name="Vesth T.C."/>
            <person name="Frisvad J.C."/>
            <person name="Nybo J.L."/>
            <person name="Theobald S."/>
            <person name="Kildgaard S."/>
            <person name="Petersen T.I."/>
            <person name="Kuo A."/>
            <person name="Sato A."/>
            <person name="Lyhne E.K."/>
            <person name="Kogle M.E."/>
            <person name="Wiebenga A."/>
            <person name="Kun R.S."/>
            <person name="Lubbers R.J."/>
            <person name="Makela M.R."/>
            <person name="Barry K."/>
            <person name="Chovatia M."/>
            <person name="Clum A."/>
            <person name="Daum C."/>
            <person name="Haridas S."/>
            <person name="He G."/>
            <person name="LaButti K."/>
            <person name="Lipzen A."/>
            <person name="Mondo S."/>
            <person name="Pangilinan J."/>
            <person name="Riley R."/>
            <person name="Salamov A."/>
            <person name="Simmons B.A."/>
            <person name="Magnuson J.K."/>
            <person name="Henrissat B."/>
            <person name="Mortensen U.H."/>
            <person name="Larsen T.O."/>
            <person name="De vries R.P."/>
            <person name="Grigoriev I.V."/>
            <person name="Machida M."/>
            <person name="Baker S.E."/>
            <person name="Andersen M.R."/>
        </authorList>
    </citation>
    <scope>NUCLEOTIDE SEQUENCE [LARGE SCALE GENOMIC DNA]</scope>
    <source>
        <strain evidence="4 5">CBS 126849</strain>
    </source>
</reference>
<keyword evidence="5" id="KW-1185">Reference proteome</keyword>
<dbReference type="SUPFAM" id="SSF47336">
    <property type="entry name" value="ACP-like"/>
    <property type="match status" value="1"/>
</dbReference>
<feature type="domain" description="Carrier" evidence="3">
    <location>
        <begin position="560"/>
        <end position="639"/>
    </location>
</feature>
<dbReference type="Gene3D" id="1.10.1200.10">
    <property type="entry name" value="ACP-like"/>
    <property type="match status" value="1"/>
</dbReference>
<keyword evidence="1" id="KW-0596">Phosphopantetheine</keyword>
<dbReference type="Pfam" id="PF07993">
    <property type="entry name" value="NAD_binding_4"/>
    <property type="match status" value="1"/>
</dbReference>
<organism evidence="4 5">
    <name type="scientific">Aspergillus novoparasiticus</name>
    <dbReference type="NCBI Taxonomy" id="986946"/>
    <lineage>
        <taxon>Eukaryota</taxon>
        <taxon>Fungi</taxon>
        <taxon>Dikarya</taxon>
        <taxon>Ascomycota</taxon>
        <taxon>Pezizomycotina</taxon>
        <taxon>Eurotiomycetes</taxon>
        <taxon>Eurotiomycetidae</taxon>
        <taxon>Eurotiales</taxon>
        <taxon>Aspergillaceae</taxon>
        <taxon>Aspergillus</taxon>
        <taxon>Aspergillus subgen. Circumdati</taxon>
    </lineage>
</organism>
<sequence>MGIPQYNESSDDGPANITDSEQLIARFGRLHVLDDLIRLRAADPVQLPILAYPKPSSDDAISYEYFTGQDLDCMVDQTVSTLIDCGFKPQPRNDGAVVALFTLSDLNMVVTFFALSRLGYTVMMVSPRLSAAACVSLLDMVGCDTILYGQTPSIRATMGEILRLKLIACRPIIQRPSLDAPQETDVLVLHRTRNPEVQKQKIALILHSSGSTGLPKPLYLSHKAIMTHPMRGPGLTSFNSLPWYHLHGLSTALQAMYMRKTAYMWDASLPLTASSVTSALEAAKPESVQGVPYLLQLLVDSPKGLDALRQCKLVTYGGAPCPDELGDRLVAEKVHFGGSFGLTEAGLVAESLSRPSGDPFWNYVKFFENLRPFIWMKPISADLYECVYLAGHPALTASNSDEPPGSYHSRDVFTPHPTIPDRWKYVTRLDDRLTLVNGEKVLPLPIEGSIKQSPLIQEAVVIGVGKSVPGLLIFRSDEAKSFTDEEYLDLVWPTVEDANSRAEQFSQISRDMITVLPVGSVCPRTDKGSMIRAQVYAKYADVIEEAYTKLEQTADGTLELDQINTVAHLMTVCREELGFPISSPDSDFFSEGVDSLKAIHLRRLILRDFKITDSKTIGQNVVFETGSVSRLAEYLQAMQSGQDTEVEDEVSLMPGLIEKYSTFRMHTPNPSIVSNSRSVILTGATGSIGAHTLFKLLNDDTVSAVYCLTRREQPKEEILDALAKKGLEVMPFRTKKIVALNSALDKPDLGVGKEMLAEMQRSVSLIIHTAWPVNFNLPLANFEPHIQGVYNLIQFSLSVHLPAPAVVLFCSSISTALGAPTSSIDEVPLDDLNSALEMGYGRSKLIGEKIVSNARRSGARSFSLRIGQVSGHSKKGLWNDSEAIPLMIRSALTLKALPQLDTTCSWLPVDKLACSILEIAKACSVNILEESEGDAATGQHIDDTIYNLSNPRAFTWSDLLDALRRSGFDFQAVPFHSWLQMLRDSELRGEEMINPAVKLADHYEAMYGEEAPAPKTFVTEKAERDSNTLRNGRLRIIQDGILNRYAQDWLRRWKTT</sequence>